<dbReference type="FunFam" id="2.60.40.10:FF:000425">
    <property type="entry name" value="Myosin light chain kinase"/>
    <property type="match status" value="1"/>
</dbReference>
<feature type="compositionally biased region" description="Basic and acidic residues" evidence="5">
    <location>
        <begin position="931"/>
        <end position="948"/>
    </location>
</feature>
<feature type="compositionally biased region" description="Polar residues" evidence="5">
    <location>
        <begin position="425"/>
        <end position="441"/>
    </location>
</feature>
<dbReference type="GO" id="GO:0005886">
    <property type="term" value="C:plasma membrane"/>
    <property type="evidence" value="ECO:0007669"/>
    <property type="project" value="TreeGrafter"/>
</dbReference>
<feature type="compositionally biased region" description="Basic and acidic residues" evidence="5">
    <location>
        <begin position="716"/>
        <end position="734"/>
    </location>
</feature>
<feature type="region of interest" description="Disordered" evidence="5">
    <location>
        <begin position="1613"/>
        <end position="1739"/>
    </location>
</feature>
<feature type="compositionally biased region" description="Low complexity" evidence="5">
    <location>
        <begin position="1129"/>
        <end position="1138"/>
    </location>
</feature>
<evidence type="ECO:0000256" key="5">
    <source>
        <dbReference type="SAM" id="MobiDB-lite"/>
    </source>
</evidence>
<feature type="region of interest" description="Disordered" evidence="5">
    <location>
        <begin position="921"/>
        <end position="1191"/>
    </location>
</feature>
<dbReference type="GO" id="GO:0098632">
    <property type="term" value="F:cell-cell adhesion mediator activity"/>
    <property type="evidence" value="ECO:0007669"/>
    <property type="project" value="TreeGrafter"/>
</dbReference>
<feature type="compositionally biased region" description="Acidic residues" evidence="5">
    <location>
        <begin position="365"/>
        <end position="377"/>
    </location>
</feature>
<feature type="compositionally biased region" description="Polar residues" evidence="5">
    <location>
        <begin position="297"/>
        <end position="312"/>
    </location>
</feature>
<feature type="compositionally biased region" description="Basic and acidic residues" evidence="5">
    <location>
        <begin position="1027"/>
        <end position="1066"/>
    </location>
</feature>
<dbReference type="InterPro" id="IPR036179">
    <property type="entry name" value="Ig-like_dom_sf"/>
</dbReference>
<dbReference type="InterPro" id="IPR013783">
    <property type="entry name" value="Ig-like_fold"/>
</dbReference>
<dbReference type="Pfam" id="PF07679">
    <property type="entry name" value="I-set"/>
    <property type="match status" value="1"/>
</dbReference>
<dbReference type="Proteomes" id="UP000515135">
    <property type="component" value="Unplaced"/>
</dbReference>
<dbReference type="GeneID" id="109467310"/>
<dbReference type="InterPro" id="IPR003598">
    <property type="entry name" value="Ig_sub2"/>
</dbReference>
<feature type="compositionally biased region" description="Basic and acidic residues" evidence="5">
    <location>
        <begin position="207"/>
        <end position="219"/>
    </location>
</feature>
<dbReference type="PROSITE" id="PS50835">
    <property type="entry name" value="IG_LIKE"/>
    <property type="match status" value="1"/>
</dbReference>
<feature type="compositionally biased region" description="Acidic residues" evidence="5">
    <location>
        <begin position="1244"/>
        <end position="1259"/>
    </location>
</feature>
<feature type="compositionally biased region" description="Acidic residues" evidence="5">
    <location>
        <begin position="1139"/>
        <end position="1151"/>
    </location>
</feature>
<feature type="compositionally biased region" description="Low complexity" evidence="5">
    <location>
        <begin position="1555"/>
        <end position="1595"/>
    </location>
</feature>
<feature type="region of interest" description="Disordered" evidence="5">
    <location>
        <begin position="1348"/>
        <end position="1370"/>
    </location>
</feature>
<dbReference type="OrthoDB" id="8946843at2759"/>
<dbReference type="SMART" id="SM00409">
    <property type="entry name" value="IG"/>
    <property type="match status" value="1"/>
</dbReference>
<feature type="compositionally biased region" description="Basic and acidic residues" evidence="5">
    <location>
        <begin position="238"/>
        <end position="264"/>
    </location>
</feature>
<feature type="region of interest" description="Disordered" evidence="5">
    <location>
        <begin position="279"/>
        <end position="854"/>
    </location>
</feature>
<feature type="compositionally biased region" description="Polar residues" evidence="5">
    <location>
        <begin position="1"/>
        <end position="10"/>
    </location>
</feature>
<dbReference type="InterPro" id="IPR013098">
    <property type="entry name" value="Ig_I-set"/>
</dbReference>
<gene>
    <name evidence="8" type="primary">LOC109467310</name>
</gene>
<feature type="compositionally biased region" description="Basic and acidic residues" evidence="5">
    <location>
        <begin position="1091"/>
        <end position="1126"/>
    </location>
</feature>
<feature type="region of interest" description="Disordered" evidence="5">
    <location>
        <begin position="90"/>
        <end position="264"/>
    </location>
</feature>
<feature type="region of interest" description="Disordered" evidence="5">
    <location>
        <begin position="1236"/>
        <end position="1276"/>
    </location>
</feature>
<organism evidence="7 8">
    <name type="scientific">Branchiostoma belcheri</name>
    <name type="common">Amphioxus</name>
    <dbReference type="NCBI Taxonomy" id="7741"/>
    <lineage>
        <taxon>Eukaryota</taxon>
        <taxon>Metazoa</taxon>
        <taxon>Chordata</taxon>
        <taxon>Cephalochordata</taxon>
        <taxon>Leptocardii</taxon>
        <taxon>Amphioxiformes</taxon>
        <taxon>Branchiostomatidae</taxon>
        <taxon>Branchiostoma</taxon>
    </lineage>
</organism>
<feature type="compositionally biased region" description="Basic and acidic residues" evidence="5">
    <location>
        <begin position="90"/>
        <end position="128"/>
    </location>
</feature>
<dbReference type="RefSeq" id="XP_019620813.1">
    <property type="nucleotide sequence ID" value="XM_019765254.1"/>
</dbReference>
<reference evidence="8" key="1">
    <citation type="submission" date="2025-08" db="UniProtKB">
        <authorList>
            <consortium name="RefSeq"/>
        </authorList>
    </citation>
    <scope>IDENTIFICATION</scope>
    <source>
        <tissue evidence="8">Gonad</tissue>
    </source>
</reference>
<feature type="compositionally biased region" description="Basic and acidic residues" evidence="5">
    <location>
        <begin position="156"/>
        <end position="185"/>
    </location>
</feature>
<feature type="compositionally biased region" description="Polar residues" evidence="5">
    <location>
        <begin position="18"/>
        <end position="35"/>
    </location>
</feature>
<evidence type="ECO:0000256" key="1">
    <source>
        <dbReference type="ARBA" id="ARBA00004496"/>
    </source>
</evidence>
<feature type="compositionally biased region" description="Basic and acidic residues" evidence="5">
    <location>
        <begin position="609"/>
        <end position="664"/>
    </location>
</feature>
<feature type="compositionally biased region" description="Basic and acidic residues" evidence="5">
    <location>
        <begin position="321"/>
        <end position="344"/>
    </location>
</feature>
<dbReference type="InterPro" id="IPR003599">
    <property type="entry name" value="Ig_sub"/>
</dbReference>
<feature type="region of interest" description="Disordered" evidence="5">
    <location>
        <begin position="1"/>
        <end position="73"/>
    </location>
</feature>
<keyword evidence="7" id="KW-1185">Reference proteome</keyword>
<feature type="compositionally biased region" description="Acidic residues" evidence="5">
    <location>
        <begin position="1354"/>
        <end position="1364"/>
    </location>
</feature>
<feature type="compositionally biased region" description="Acidic residues" evidence="5">
    <location>
        <begin position="665"/>
        <end position="674"/>
    </location>
</feature>
<feature type="compositionally biased region" description="Basic and acidic residues" evidence="5">
    <location>
        <begin position="569"/>
        <end position="599"/>
    </location>
</feature>
<feature type="compositionally biased region" description="Low complexity" evidence="5">
    <location>
        <begin position="186"/>
        <end position="198"/>
    </location>
</feature>
<feature type="compositionally biased region" description="Polar residues" evidence="5">
    <location>
        <begin position="1500"/>
        <end position="1523"/>
    </location>
</feature>
<feature type="region of interest" description="Disordered" evidence="5">
    <location>
        <begin position="1479"/>
        <end position="1539"/>
    </location>
</feature>
<feature type="compositionally biased region" description="Basic and acidic residues" evidence="5">
    <location>
        <begin position="833"/>
        <end position="854"/>
    </location>
</feature>
<dbReference type="GO" id="GO:0005925">
    <property type="term" value="C:focal adhesion"/>
    <property type="evidence" value="ECO:0007669"/>
    <property type="project" value="TreeGrafter"/>
</dbReference>
<evidence type="ECO:0000256" key="4">
    <source>
        <dbReference type="SAM" id="Coils"/>
    </source>
</evidence>
<dbReference type="InterPro" id="IPR007110">
    <property type="entry name" value="Ig-like_dom"/>
</dbReference>
<proteinExistence type="predicted"/>
<evidence type="ECO:0000256" key="2">
    <source>
        <dbReference type="ARBA" id="ARBA00022490"/>
    </source>
</evidence>
<dbReference type="GO" id="GO:0030018">
    <property type="term" value="C:Z disc"/>
    <property type="evidence" value="ECO:0007669"/>
    <property type="project" value="TreeGrafter"/>
</dbReference>
<feature type="compositionally biased region" description="Basic and acidic residues" evidence="5">
    <location>
        <begin position="1260"/>
        <end position="1271"/>
    </location>
</feature>
<feature type="region of interest" description="Disordered" evidence="5">
    <location>
        <begin position="1554"/>
        <end position="1595"/>
    </location>
</feature>
<evidence type="ECO:0000313" key="7">
    <source>
        <dbReference type="Proteomes" id="UP000515135"/>
    </source>
</evidence>
<feature type="compositionally biased region" description="Basic and acidic residues" evidence="5">
    <location>
        <begin position="279"/>
        <end position="288"/>
    </location>
</feature>
<protein>
    <submittedName>
        <fullName evidence="8">Trichohyalin-like</fullName>
    </submittedName>
</protein>
<feature type="compositionally biased region" description="Basic and acidic residues" evidence="5">
    <location>
        <begin position="816"/>
        <end position="825"/>
    </location>
</feature>
<feature type="domain" description="Ig-like" evidence="6">
    <location>
        <begin position="1374"/>
        <end position="1463"/>
    </location>
</feature>
<feature type="compositionally biased region" description="Low complexity" evidence="5">
    <location>
        <begin position="528"/>
        <end position="541"/>
    </location>
</feature>
<feature type="compositionally biased region" description="Basic and acidic residues" evidence="5">
    <location>
        <begin position="760"/>
        <end position="800"/>
    </location>
</feature>
<feature type="compositionally biased region" description="Low complexity" evidence="5">
    <location>
        <begin position="1613"/>
        <end position="1624"/>
    </location>
</feature>
<dbReference type="Gene3D" id="2.60.40.10">
    <property type="entry name" value="Immunoglobulins"/>
    <property type="match status" value="1"/>
</dbReference>
<dbReference type="GO" id="GO:0007156">
    <property type="term" value="P:homophilic cell adhesion via plasma membrane adhesion molecules"/>
    <property type="evidence" value="ECO:0007669"/>
    <property type="project" value="TreeGrafter"/>
</dbReference>
<dbReference type="GO" id="GO:0030424">
    <property type="term" value="C:axon"/>
    <property type="evidence" value="ECO:0007669"/>
    <property type="project" value="TreeGrafter"/>
</dbReference>
<feature type="coiled-coil region" evidence="4">
    <location>
        <begin position="1289"/>
        <end position="1347"/>
    </location>
</feature>
<dbReference type="SMART" id="SM00408">
    <property type="entry name" value="IGc2"/>
    <property type="match status" value="1"/>
</dbReference>
<feature type="compositionally biased region" description="Basic and acidic residues" evidence="5">
    <location>
        <begin position="393"/>
        <end position="424"/>
    </location>
</feature>
<dbReference type="SUPFAM" id="SSF48726">
    <property type="entry name" value="Immunoglobulin"/>
    <property type="match status" value="1"/>
</dbReference>
<feature type="compositionally biased region" description="Basic and acidic residues" evidence="5">
    <location>
        <begin position="1159"/>
        <end position="1190"/>
    </location>
</feature>
<feature type="compositionally biased region" description="Basic and acidic residues" evidence="5">
    <location>
        <begin position="955"/>
        <end position="995"/>
    </location>
</feature>
<dbReference type="GO" id="GO:0070593">
    <property type="term" value="P:dendrite self-avoidance"/>
    <property type="evidence" value="ECO:0007669"/>
    <property type="project" value="TreeGrafter"/>
</dbReference>
<evidence type="ECO:0000259" key="6">
    <source>
        <dbReference type="PROSITE" id="PS50835"/>
    </source>
</evidence>
<comment type="subcellular location">
    <subcellularLocation>
        <location evidence="1">Cytoplasm</location>
    </subcellularLocation>
</comment>
<keyword evidence="4" id="KW-0175">Coiled coil</keyword>
<dbReference type="KEGG" id="bbel:109467310"/>
<accession>A0A6P4Y8M4</accession>
<name>A0A6P4Y8M4_BRABE</name>
<keyword evidence="3" id="KW-0393">Immunoglobulin domain</keyword>
<sequence>MVQPSKTKTMAKTGEGGSSSDQQSATEPSSNSVNGDNKKDPIVPGLTKVQLPRSAAKVVHQPKKESETSASYVPKFANVNVKERFEQMRVRKEEKEAKKFEEVRKERESRDQREKHSALRKQFLKELMDSDEEEEEKKPKETPKSYVPKMRGSVRGKFEEMQKQKEEEERRRAEEERKRRIEMDRQIQQQEQESMISKQMEESDSSDAARDGEMFEKMETPTGVPSAAPPVTPSDLPAGERRSIKGKFEEIQKQKEEEARMRAEEERLRRIEMDKLQLEREAARKAEEQEVSESDGDASSSARFQPTVTDIPTVTRGGVKGKFEAMRKAKEEERLRQMEEERQQRIQAETESLRLSIEAAFSKAEEEDVEEEPEENGLDMSPRLTKKIGSVKGRYEEMQKARDEEHRRQLELERTSRLQMEKQAIENQSETVNVDQVNGINGHSHHQQEEDEKTYTSSETITLRNRPRGDVKGRFENLRKRREEEARRKTQEIRISRIEFDKMMQQREQEKKTSQVEVIPDEEEDGDSASVTSSLTSSFISDADGESGAPQPGTCGSMKSRFEALTASAKDKPRTTAEPRVRRLKKLDTFIRDTGKDKEEENEVNDTNETTKPRKLDVKNRFEEMRKKREEAERRKTQEIRLGRLELDKIAQEREKERKEKDEVPCDDDNDDSPSEGSPSLDISEPVPSVKDRLHQIKNSTAETQRKAQELQLSRLEFDKMMQEREKERNRKKEEEEDELAGSLEDLSCEPEKPMGSVKGRFEELRKVREEESRRKAEEERLRRLEADRLAQERELEKQAQQESASQANEEEAEDKPEVKEDIPPPKRGSLRGKFEVMQRQKEEEARKKAEEERLRRLEDEKKILAEEAAKREAEYEASCKNVSFGSKTLQVVKIRKTVPPKALFPSRDITHKVTKLTCTHQGGAAEESLAETRETKRERRTPGKLKADYVTLRQRKEVEDRRKAEELRKSRLEFDRAELEREAERLREETEKQAEQPAEEQDEETTKESIQEVTSPKVSLGKLKNKFAELQKKKETSEDDASTREKARPGKLKNKFEELQKKGSEDQDNDTGAEKAPRPGKLTISFEQMARQKEEEARREAEEERKRKLEEDRQQLEEERARLEAEEAAAAAAASEGGDQEGEEPAESAPEESGPRLSVKERFAMMQKKKEEEEEQRKLKAADVKEAGKNKRASALFEKFQNIDKVAEEERLRKVEEERARRLEMDREMLARELERTEKMVGLEEEAAEEAQEEEEEEPKAAETDEDRAARKQRTRALFSRFENLESYEEQERRRRIEEEKRKRLMLEQREIDEARRKEVGGAADVTETEELKREEEAREREYMERYARGEASDVDDSEEDESLSATSETLAPKFVKNFENMTIYDGDPVRFEAKVIGRPKPDVTWYLNGKRLPNNQDYRYKFEGDHGVVLELPETFPEDEGEYMCKAVNTSGMALCSALLIIEDQCKGHRAESSYIKQTVQQPPRSAQPKAAAMKTTGVKQPTGNQPKHSNVQPSMQQPKQKQVGMQPKQGEIPPGKSEAVIKEQVVSKTEKITSTTSTGHFVKKSSSTTSEKVVTKTTEVSSSSKPAEKSAASAWELKYGGKPLTAQQLAKQKLAQKMAGKSPSPSVKVPVQKLYVGGKAAPAQTVPPKAPQSQGEPRPTEPQPGAARKQWPPPTKGGSDDDTTKPAEPVAPKIKESEAKEEKTCNHNGQKADDNQTTHSNEKENKPPVKTTENGN</sequence>
<evidence type="ECO:0000313" key="8">
    <source>
        <dbReference type="RefSeq" id="XP_019620813.1"/>
    </source>
</evidence>
<feature type="compositionally biased region" description="Basic and acidic residues" evidence="5">
    <location>
        <begin position="1696"/>
        <end position="1730"/>
    </location>
</feature>
<keyword evidence="2" id="KW-0963">Cytoplasm</keyword>
<evidence type="ECO:0000256" key="3">
    <source>
        <dbReference type="ARBA" id="ARBA00023319"/>
    </source>
</evidence>
<dbReference type="PANTHER" id="PTHR10075">
    <property type="entry name" value="BASIGIN RELATED"/>
    <property type="match status" value="1"/>
</dbReference>
<feature type="compositionally biased region" description="Basic and acidic residues" evidence="5">
    <location>
        <begin position="467"/>
        <end position="514"/>
    </location>
</feature>
<dbReference type="PANTHER" id="PTHR10075:SF52">
    <property type="entry name" value="NEXILIN"/>
    <property type="match status" value="1"/>
</dbReference>
<dbReference type="GO" id="GO:0007411">
    <property type="term" value="P:axon guidance"/>
    <property type="evidence" value="ECO:0007669"/>
    <property type="project" value="TreeGrafter"/>
</dbReference>